<keyword evidence="3 6" id="KW-1133">Transmembrane helix</keyword>
<feature type="region of interest" description="Disordered" evidence="5">
    <location>
        <begin position="553"/>
        <end position="614"/>
    </location>
</feature>
<dbReference type="InterPro" id="IPR002523">
    <property type="entry name" value="MgTranspt_CorA/ZnTranspt_ZntB"/>
</dbReference>
<reference evidence="7 8" key="1">
    <citation type="submission" date="2015-01" db="EMBL/GenBank/DDBJ databases">
        <title>The Genome Sequence of Rhinocladiella mackenzie CBS 650.93.</title>
        <authorList>
            <consortium name="The Broad Institute Genomics Platform"/>
            <person name="Cuomo C."/>
            <person name="de Hoog S."/>
            <person name="Gorbushina A."/>
            <person name="Stielow B."/>
            <person name="Teixiera M."/>
            <person name="Abouelleil A."/>
            <person name="Chapman S.B."/>
            <person name="Priest M."/>
            <person name="Young S.K."/>
            <person name="Wortman J."/>
            <person name="Nusbaum C."/>
            <person name="Birren B."/>
        </authorList>
    </citation>
    <scope>NUCLEOTIDE SEQUENCE [LARGE SCALE GENOMIC DNA]</scope>
    <source>
        <strain evidence="7 8">CBS 650.93</strain>
    </source>
</reference>
<feature type="transmembrane region" description="Helical" evidence="6">
    <location>
        <begin position="505"/>
        <end position="524"/>
    </location>
</feature>
<gene>
    <name evidence="7" type="ORF">Z518_04754</name>
</gene>
<keyword evidence="2 6" id="KW-0812">Transmembrane</keyword>
<evidence type="ECO:0000313" key="7">
    <source>
        <dbReference type="EMBL" id="KIX06778.1"/>
    </source>
</evidence>
<evidence type="ECO:0000256" key="4">
    <source>
        <dbReference type="ARBA" id="ARBA00023136"/>
    </source>
</evidence>
<proteinExistence type="predicted"/>
<keyword evidence="4 6" id="KW-0472">Membrane</keyword>
<dbReference type="STRING" id="1442369.A0A0D2H8I7"/>
<organism evidence="7 8">
    <name type="scientific">Rhinocladiella mackenziei CBS 650.93</name>
    <dbReference type="NCBI Taxonomy" id="1442369"/>
    <lineage>
        <taxon>Eukaryota</taxon>
        <taxon>Fungi</taxon>
        <taxon>Dikarya</taxon>
        <taxon>Ascomycota</taxon>
        <taxon>Pezizomycotina</taxon>
        <taxon>Eurotiomycetes</taxon>
        <taxon>Chaetothyriomycetidae</taxon>
        <taxon>Chaetothyriales</taxon>
        <taxon>Herpotrichiellaceae</taxon>
        <taxon>Rhinocladiella</taxon>
    </lineage>
</organism>
<feature type="compositionally biased region" description="Basic and acidic residues" evidence="5">
    <location>
        <begin position="589"/>
        <end position="614"/>
    </location>
</feature>
<dbReference type="VEuPathDB" id="FungiDB:Z518_04754"/>
<comment type="subcellular location">
    <subcellularLocation>
        <location evidence="1">Membrane</location>
        <topology evidence="1">Multi-pass membrane protein</topology>
    </subcellularLocation>
</comment>
<evidence type="ECO:0000256" key="5">
    <source>
        <dbReference type="SAM" id="MobiDB-lite"/>
    </source>
</evidence>
<feature type="transmembrane region" description="Helical" evidence="6">
    <location>
        <begin position="461"/>
        <end position="481"/>
    </location>
</feature>
<dbReference type="OrthoDB" id="4112594at2759"/>
<keyword evidence="8" id="KW-1185">Reference proteome</keyword>
<evidence type="ECO:0000256" key="1">
    <source>
        <dbReference type="ARBA" id="ARBA00004141"/>
    </source>
</evidence>
<dbReference type="GeneID" id="25292825"/>
<feature type="compositionally biased region" description="Basic residues" evidence="5">
    <location>
        <begin position="562"/>
        <end position="583"/>
    </location>
</feature>
<name>A0A0D2H8I7_9EURO</name>
<dbReference type="GO" id="GO:0016020">
    <property type="term" value="C:membrane"/>
    <property type="evidence" value="ECO:0007669"/>
    <property type="project" value="UniProtKB-SubCell"/>
</dbReference>
<dbReference type="Gene3D" id="1.20.58.340">
    <property type="entry name" value="Magnesium transport protein CorA, transmembrane region"/>
    <property type="match status" value="1"/>
</dbReference>
<protein>
    <submittedName>
        <fullName evidence="7">Uncharacterized protein</fullName>
    </submittedName>
</protein>
<evidence type="ECO:0000256" key="3">
    <source>
        <dbReference type="ARBA" id="ARBA00022989"/>
    </source>
</evidence>
<evidence type="ECO:0000313" key="8">
    <source>
        <dbReference type="Proteomes" id="UP000053617"/>
    </source>
</evidence>
<evidence type="ECO:0000256" key="2">
    <source>
        <dbReference type="ARBA" id="ARBA00022692"/>
    </source>
</evidence>
<dbReference type="RefSeq" id="XP_013273914.1">
    <property type="nucleotide sequence ID" value="XM_013418460.1"/>
</dbReference>
<sequence>MSSRNHNSAIPMPHPGSGTFGLHLAGPPYHDDIRELLSKYPTLRYADDKRYEVYPFQQPLAGQSRVACVEFRSASTIAHRIFPSEQALDAFLAQPPPAGTRRFFLLEELQPSYVTVLGHRLRIPPTVISQHRRKALWEYDHDAGNTPALPSLRDPSTQFCFQYWELLWFLRDQIRDFYLRCAPNERHIAVSRIDSRFDNVGIVQRKVSFWAKVTKGDGWDAILIVDGPVKEALVGSGQTFRRAEMPNEAFQGGYADFINYTSLEEAKSTPGPPRTSLFDDLLYYYSHHSDCLTITASPASSTLFVRKIVASHFMMLGEYYRGVLSHLEWLLSRRETFANLTLDWVEERCSDLHSFNRRCDEYESDIAAVLEQMGIEQPESEQTAERHRQGQCYCGGVCSSSCDGPVNTARDWTSSRPDFVHLSTRFAKLKRRSASLLTSFTNLASIVGNRQSLSEARSVRALTYLGLTFVPLSFVTSLFSMNDAYLPGSSSSGGAQGTGGGGKRFWIAAVVAAGLVLCVFWLSFITTKPKQHAKVPGHHRRWWRRRAWSIASSSQGSIGGRKASKAGQRRSATRAGTGRRGRRTLLFQRGKERHPQSNRIVDEEKAEPIHDDGA</sequence>
<dbReference type="AlphaFoldDB" id="A0A0D2H8I7"/>
<evidence type="ECO:0000256" key="6">
    <source>
        <dbReference type="SAM" id="Phobius"/>
    </source>
</evidence>
<dbReference type="HOGENOM" id="CLU_034568_0_0_1"/>
<dbReference type="EMBL" id="KN847477">
    <property type="protein sequence ID" value="KIX06778.1"/>
    <property type="molecule type" value="Genomic_DNA"/>
</dbReference>
<accession>A0A0D2H8I7</accession>
<dbReference type="GO" id="GO:0046873">
    <property type="term" value="F:metal ion transmembrane transporter activity"/>
    <property type="evidence" value="ECO:0007669"/>
    <property type="project" value="InterPro"/>
</dbReference>
<dbReference type="Pfam" id="PF01544">
    <property type="entry name" value="CorA"/>
    <property type="match status" value="1"/>
</dbReference>
<dbReference type="InterPro" id="IPR045863">
    <property type="entry name" value="CorA_TM1_TM2"/>
</dbReference>
<dbReference type="SUPFAM" id="SSF144083">
    <property type="entry name" value="Magnesium transport protein CorA, transmembrane region"/>
    <property type="match status" value="1"/>
</dbReference>
<dbReference type="Proteomes" id="UP000053617">
    <property type="component" value="Unassembled WGS sequence"/>
</dbReference>